<dbReference type="AlphaFoldDB" id="A0A6J4QGL8"/>
<name>A0A6J4QGL8_9PSEU</name>
<dbReference type="InterPro" id="IPR037523">
    <property type="entry name" value="VOC_core"/>
</dbReference>
<dbReference type="InterPro" id="IPR029068">
    <property type="entry name" value="Glyas_Bleomycin-R_OHBP_Dase"/>
</dbReference>
<dbReference type="PROSITE" id="PS51819">
    <property type="entry name" value="VOC"/>
    <property type="match status" value="1"/>
</dbReference>
<proteinExistence type="predicted"/>
<gene>
    <name evidence="2" type="ORF">AVDCRST_MAG66-4293</name>
</gene>
<evidence type="ECO:0000259" key="1">
    <source>
        <dbReference type="PROSITE" id="PS51819"/>
    </source>
</evidence>
<dbReference type="CDD" id="cd06587">
    <property type="entry name" value="VOC"/>
    <property type="match status" value="1"/>
</dbReference>
<protein>
    <recommendedName>
        <fullName evidence="1">VOC domain-containing protein</fullName>
    </recommendedName>
</protein>
<accession>A0A6J4QGL8</accession>
<reference evidence="2" key="1">
    <citation type="submission" date="2020-02" db="EMBL/GenBank/DDBJ databases">
        <authorList>
            <person name="Meier V. D."/>
        </authorList>
    </citation>
    <scope>NUCLEOTIDE SEQUENCE</scope>
    <source>
        <strain evidence="2">AVDCRST_MAG66</strain>
    </source>
</reference>
<sequence>MAVQRVLAQSTVSDLEVAERWYTTLFERQPDARPMPGLLEWHLGETFGVQVWAEPDRAGRSSVVLDESDLDALAARLTRSGLHHAGPQQATSSRILLLQDPDGNRIVCTGR</sequence>
<organism evidence="2">
    <name type="scientific">uncultured Pseudonocardia sp</name>
    <dbReference type="NCBI Taxonomy" id="211455"/>
    <lineage>
        <taxon>Bacteria</taxon>
        <taxon>Bacillati</taxon>
        <taxon>Actinomycetota</taxon>
        <taxon>Actinomycetes</taxon>
        <taxon>Pseudonocardiales</taxon>
        <taxon>Pseudonocardiaceae</taxon>
        <taxon>Pseudonocardia</taxon>
        <taxon>environmental samples</taxon>
    </lineage>
</organism>
<dbReference type="EMBL" id="CADCUS010000580">
    <property type="protein sequence ID" value="CAA9444404.1"/>
    <property type="molecule type" value="Genomic_DNA"/>
</dbReference>
<feature type="domain" description="VOC" evidence="1">
    <location>
        <begin position="2"/>
        <end position="111"/>
    </location>
</feature>
<evidence type="ECO:0000313" key="2">
    <source>
        <dbReference type="EMBL" id="CAA9444404.1"/>
    </source>
</evidence>
<dbReference type="Gene3D" id="3.10.180.10">
    <property type="entry name" value="2,3-Dihydroxybiphenyl 1,2-Dioxygenase, domain 1"/>
    <property type="match status" value="1"/>
</dbReference>
<dbReference type="SUPFAM" id="SSF54593">
    <property type="entry name" value="Glyoxalase/Bleomycin resistance protein/Dihydroxybiphenyl dioxygenase"/>
    <property type="match status" value="1"/>
</dbReference>